<gene>
    <name evidence="1" type="ORF">METZ01_LOCUS497682</name>
</gene>
<dbReference type="InterPro" id="IPR000600">
    <property type="entry name" value="ROK"/>
</dbReference>
<dbReference type="SUPFAM" id="SSF53067">
    <property type="entry name" value="Actin-like ATPase domain"/>
    <property type="match status" value="1"/>
</dbReference>
<reference evidence="1" key="1">
    <citation type="submission" date="2018-05" db="EMBL/GenBank/DDBJ databases">
        <authorList>
            <person name="Lanie J.A."/>
            <person name="Ng W.-L."/>
            <person name="Kazmierczak K.M."/>
            <person name="Andrzejewski T.M."/>
            <person name="Davidsen T.M."/>
            <person name="Wayne K.J."/>
            <person name="Tettelin H."/>
            <person name="Glass J.I."/>
            <person name="Rusch D."/>
            <person name="Podicherti R."/>
            <person name="Tsui H.-C.T."/>
            <person name="Winkler M.E."/>
        </authorList>
    </citation>
    <scope>NUCLEOTIDE SEQUENCE</scope>
</reference>
<organism evidence="1">
    <name type="scientific">marine metagenome</name>
    <dbReference type="NCBI Taxonomy" id="408172"/>
    <lineage>
        <taxon>unclassified sequences</taxon>
        <taxon>metagenomes</taxon>
        <taxon>ecological metagenomes</taxon>
    </lineage>
</organism>
<dbReference type="PROSITE" id="PS01125">
    <property type="entry name" value="ROK"/>
    <property type="match status" value="1"/>
</dbReference>
<dbReference type="GO" id="GO:0004396">
    <property type="term" value="F:hexokinase activity"/>
    <property type="evidence" value="ECO:0007669"/>
    <property type="project" value="TreeGrafter"/>
</dbReference>
<dbReference type="PANTHER" id="PTHR18964:SF174">
    <property type="entry name" value="D-ALLOSE KINASE-RELATED"/>
    <property type="match status" value="1"/>
</dbReference>
<dbReference type="EMBL" id="UINC01217990">
    <property type="protein sequence ID" value="SVE44828.1"/>
    <property type="molecule type" value="Genomic_DNA"/>
</dbReference>
<dbReference type="Gene3D" id="3.30.420.40">
    <property type="match status" value="2"/>
</dbReference>
<name>A0A383DLU5_9ZZZZ</name>
<proteinExistence type="predicted"/>
<accession>A0A383DLU5</accession>
<feature type="non-terminal residue" evidence="1">
    <location>
        <position position="214"/>
    </location>
</feature>
<sequence length="214" mass="22661">MPIMSDHFWGIDLGGTKIEGVVLPTATSSEPLSRLRLPTERDRGYEHVRRQIVHLVDQLADAVGERPTRLGIGTPGVLDPKTRQLKNSNTTCLIGQPLQSDLESELNVEIDLANDANCFALAEARLGAGRGADSVFGIILGTGVGGGVVLDGRAVHGCQGIAGEWGHNVMEPGGRQCYCGLRGCVETLLAGPHLEARYREATGRSVSLSEIAAA</sequence>
<dbReference type="AlphaFoldDB" id="A0A383DLU5"/>
<dbReference type="Pfam" id="PF00480">
    <property type="entry name" value="ROK"/>
    <property type="match status" value="1"/>
</dbReference>
<dbReference type="InterPro" id="IPR043129">
    <property type="entry name" value="ATPase_NBD"/>
</dbReference>
<protein>
    <recommendedName>
        <fullName evidence="2">ROK family protein</fullName>
    </recommendedName>
</protein>
<evidence type="ECO:0008006" key="2">
    <source>
        <dbReference type="Google" id="ProtNLM"/>
    </source>
</evidence>
<dbReference type="PANTHER" id="PTHR18964">
    <property type="entry name" value="ROK (REPRESSOR, ORF, KINASE) FAMILY"/>
    <property type="match status" value="1"/>
</dbReference>
<evidence type="ECO:0000313" key="1">
    <source>
        <dbReference type="EMBL" id="SVE44828.1"/>
    </source>
</evidence>
<dbReference type="InterPro" id="IPR049874">
    <property type="entry name" value="ROK_cs"/>
</dbReference>